<accession>A0A9D4T8V5</accession>
<reference evidence="2" key="2">
    <citation type="submission" date="2021-09" db="EMBL/GenBank/DDBJ databases">
        <authorList>
            <person name="Jia N."/>
            <person name="Wang J."/>
            <person name="Shi W."/>
            <person name="Du L."/>
            <person name="Sun Y."/>
            <person name="Zhan W."/>
            <person name="Jiang J."/>
            <person name="Wang Q."/>
            <person name="Zhang B."/>
            <person name="Ji P."/>
            <person name="Sakyi L.B."/>
            <person name="Cui X."/>
            <person name="Yuan T."/>
            <person name="Jiang B."/>
            <person name="Yang W."/>
            <person name="Lam T.T.-Y."/>
            <person name="Chang Q."/>
            <person name="Ding S."/>
            <person name="Wang X."/>
            <person name="Zhu J."/>
            <person name="Ruan X."/>
            <person name="Zhao L."/>
            <person name="Wei J."/>
            <person name="Que T."/>
            <person name="Du C."/>
            <person name="Cheng J."/>
            <person name="Dai P."/>
            <person name="Han X."/>
            <person name="Huang E."/>
            <person name="Gao Y."/>
            <person name="Liu J."/>
            <person name="Shao H."/>
            <person name="Ye R."/>
            <person name="Li L."/>
            <person name="Wei W."/>
            <person name="Wang X."/>
            <person name="Wang C."/>
            <person name="Huo Q."/>
            <person name="Li W."/>
            <person name="Guo W."/>
            <person name="Chen H."/>
            <person name="Chen S."/>
            <person name="Zhou L."/>
            <person name="Zhou L."/>
            <person name="Ni X."/>
            <person name="Tian J."/>
            <person name="Zhou Y."/>
            <person name="Sheng Y."/>
            <person name="Liu T."/>
            <person name="Pan Y."/>
            <person name="Xia L."/>
            <person name="Li J."/>
            <person name="Zhao F."/>
            <person name="Cao W."/>
        </authorList>
    </citation>
    <scope>NUCLEOTIDE SEQUENCE</scope>
    <source>
        <strain evidence="2">Rsan-2018</strain>
        <tissue evidence="2">Larvae</tissue>
    </source>
</reference>
<keyword evidence="3" id="KW-1185">Reference proteome</keyword>
<evidence type="ECO:0000313" key="3">
    <source>
        <dbReference type="Proteomes" id="UP000821837"/>
    </source>
</evidence>
<feature type="compositionally biased region" description="Basic residues" evidence="1">
    <location>
        <begin position="50"/>
        <end position="67"/>
    </location>
</feature>
<protein>
    <submittedName>
        <fullName evidence="2">Uncharacterized protein</fullName>
    </submittedName>
</protein>
<feature type="compositionally biased region" description="Low complexity" evidence="1">
    <location>
        <begin position="79"/>
        <end position="89"/>
    </location>
</feature>
<organism evidence="2 3">
    <name type="scientific">Rhipicephalus sanguineus</name>
    <name type="common">Brown dog tick</name>
    <name type="synonym">Ixodes sanguineus</name>
    <dbReference type="NCBI Taxonomy" id="34632"/>
    <lineage>
        <taxon>Eukaryota</taxon>
        <taxon>Metazoa</taxon>
        <taxon>Ecdysozoa</taxon>
        <taxon>Arthropoda</taxon>
        <taxon>Chelicerata</taxon>
        <taxon>Arachnida</taxon>
        <taxon>Acari</taxon>
        <taxon>Parasitiformes</taxon>
        <taxon>Ixodida</taxon>
        <taxon>Ixodoidea</taxon>
        <taxon>Ixodidae</taxon>
        <taxon>Rhipicephalinae</taxon>
        <taxon>Rhipicephalus</taxon>
        <taxon>Rhipicephalus</taxon>
    </lineage>
</organism>
<feature type="region of interest" description="Disordered" evidence="1">
    <location>
        <begin position="32"/>
        <end position="140"/>
    </location>
</feature>
<dbReference type="Proteomes" id="UP000821837">
    <property type="component" value="Chromosome 1"/>
</dbReference>
<feature type="region of interest" description="Disordered" evidence="1">
    <location>
        <begin position="1"/>
        <end position="20"/>
    </location>
</feature>
<sequence>MGDELPPDFPPGYSLSGPNRSRAYDLLLKEASNLLRRDKATPTSGGPTERRKRTRAIKKSPGKARRHPQPEETNKVNPRRTPASRARSSCADTPQLQIEAAASPFFPLPPPPAGHLFSGDASGSMPTHGDLATETCSASR</sequence>
<comment type="caution">
    <text evidence="2">The sequence shown here is derived from an EMBL/GenBank/DDBJ whole genome shotgun (WGS) entry which is preliminary data.</text>
</comment>
<proteinExistence type="predicted"/>
<dbReference type="AlphaFoldDB" id="A0A9D4T8V5"/>
<reference evidence="2" key="1">
    <citation type="journal article" date="2020" name="Cell">
        <title>Large-Scale Comparative Analyses of Tick Genomes Elucidate Their Genetic Diversity and Vector Capacities.</title>
        <authorList>
            <consortium name="Tick Genome and Microbiome Consortium (TIGMIC)"/>
            <person name="Jia N."/>
            <person name="Wang J."/>
            <person name="Shi W."/>
            <person name="Du L."/>
            <person name="Sun Y."/>
            <person name="Zhan W."/>
            <person name="Jiang J.F."/>
            <person name="Wang Q."/>
            <person name="Zhang B."/>
            <person name="Ji P."/>
            <person name="Bell-Sakyi L."/>
            <person name="Cui X.M."/>
            <person name="Yuan T.T."/>
            <person name="Jiang B.G."/>
            <person name="Yang W.F."/>
            <person name="Lam T.T."/>
            <person name="Chang Q.C."/>
            <person name="Ding S.J."/>
            <person name="Wang X.J."/>
            <person name="Zhu J.G."/>
            <person name="Ruan X.D."/>
            <person name="Zhao L."/>
            <person name="Wei J.T."/>
            <person name="Ye R.Z."/>
            <person name="Que T.C."/>
            <person name="Du C.H."/>
            <person name="Zhou Y.H."/>
            <person name="Cheng J.X."/>
            <person name="Dai P.F."/>
            <person name="Guo W.B."/>
            <person name="Han X.H."/>
            <person name="Huang E.J."/>
            <person name="Li L.F."/>
            <person name="Wei W."/>
            <person name="Gao Y.C."/>
            <person name="Liu J.Z."/>
            <person name="Shao H.Z."/>
            <person name="Wang X."/>
            <person name="Wang C.C."/>
            <person name="Yang T.C."/>
            <person name="Huo Q.B."/>
            <person name="Li W."/>
            <person name="Chen H.Y."/>
            <person name="Chen S.E."/>
            <person name="Zhou L.G."/>
            <person name="Ni X.B."/>
            <person name="Tian J.H."/>
            <person name="Sheng Y."/>
            <person name="Liu T."/>
            <person name="Pan Y.S."/>
            <person name="Xia L.Y."/>
            <person name="Li J."/>
            <person name="Zhao F."/>
            <person name="Cao W.C."/>
        </authorList>
    </citation>
    <scope>NUCLEOTIDE SEQUENCE</scope>
    <source>
        <strain evidence="2">Rsan-2018</strain>
    </source>
</reference>
<evidence type="ECO:0000256" key="1">
    <source>
        <dbReference type="SAM" id="MobiDB-lite"/>
    </source>
</evidence>
<dbReference type="EMBL" id="JABSTV010001245">
    <property type="protein sequence ID" value="KAH7982682.1"/>
    <property type="molecule type" value="Genomic_DNA"/>
</dbReference>
<evidence type="ECO:0000313" key="2">
    <source>
        <dbReference type="EMBL" id="KAH7982682.1"/>
    </source>
</evidence>
<name>A0A9D4T8V5_RHISA</name>
<gene>
    <name evidence="2" type="ORF">HPB52_006498</name>
</gene>